<dbReference type="Pfam" id="PF00392">
    <property type="entry name" value="GntR"/>
    <property type="match status" value="1"/>
</dbReference>
<reference evidence="5 6" key="1">
    <citation type="submission" date="2023-04" db="EMBL/GenBank/DDBJ databases">
        <title>Marinoamorphus aggregata gen. nov., sp. Nov., isolate from tissue of brittle star Ophioplocus japonicus.</title>
        <authorList>
            <person name="Kawano K."/>
            <person name="Sawayama S."/>
            <person name="Nakagawa S."/>
        </authorList>
    </citation>
    <scope>NUCLEOTIDE SEQUENCE [LARGE SCALE GENOMIC DNA]</scope>
    <source>
        <strain evidence="5 6">NKW23</strain>
    </source>
</reference>
<dbReference type="SUPFAM" id="SSF46785">
    <property type="entry name" value="Winged helix' DNA-binding domain"/>
    <property type="match status" value="1"/>
</dbReference>
<dbReference type="EMBL" id="BSYI01000016">
    <property type="protein sequence ID" value="GMG83128.1"/>
    <property type="molecule type" value="Genomic_DNA"/>
</dbReference>
<comment type="caution">
    <text evidence="5">The sequence shown here is derived from an EMBL/GenBank/DDBJ whole genome shotgun (WGS) entry which is preliminary data.</text>
</comment>
<dbReference type="InterPro" id="IPR050679">
    <property type="entry name" value="Bact_HTH_transcr_reg"/>
</dbReference>
<keyword evidence="3" id="KW-0804">Transcription</keyword>
<gene>
    <name evidence="5" type="ORF">LNKW23_23410</name>
</gene>
<sequence>MSRHDPELAGDRRLPLYQRLADELRREINAGRWKPGERAPSETWLAEHFEIAPGTARQAIAMLVDEGLLERFRGKGTFVRRPRFDHSLFRFFRFRDRSGENRMPEGRILHREVAPMPDHVAEALGLGADALGIAMSRLRLIGGEPVLAEEIWLPAGPFADFLEIPVGEVGPLLYPVYESACGQLVVSADEALRAEAAGPETARLLQIDAGAPVIVIDRLARGIGGAPLEWRRSRGRADQFHYTTEIR</sequence>
<proteinExistence type="predicted"/>
<keyword evidence="6" id="KW-1185">Reference proteome</keyword>
<dbReference type="SMART" id="SM00866">
    <property type="entry name" value="UTRA"/>
    <property type="match status" value="1"/>
</dbReference>
<dbReference type="Pfam" id="PF07702">
    <property type="entry name" value="UTRA"/>
    <property type="match status" value="1"/>
</dbReference>
<dbReference type="InterPro" id="IPR000524">
    <property type="entry name" value="Tscrpt_reg_HTH_GntR"/>
</dbReference>
<feature type="domain" description="HTH gntR-type" evidence="4">
    <location>
        <begin position="14"/>
        <end position="82"/>
    </location>
</feature>
<evidence type="ECO:0000259" key="4">
    <source>
        <dbReference type="PROSITE" id="PS50949"/>
    </source>
</evidence>
<evidence type="ECO:0000256" key="1">
    <source>
        <dbReference type="ARBA" id="ARBA00023015"/>
    </source>
</evidence>
<dbReference type="PANTHER" id="PTHR44846">
    <property type="entry name" value="MANNOSYL-D-GLYCERATE TRANSPORT/METABOLISM SYSTEM REPRESSOR MNGR-RELATED"/>
    <property type="match status" value="1"/>
</dbReference>
<dbReference type="RefSeq" id="WP_285671926.1">
    <property type="nucleotide sequence ID" value="NZ_BSYI01000016.1"/>
</dbReference>
<dbReference type="PANTHER" id="PTHR44846:SF1">
    <property type="entry name" value="MANNOSYL-D-GLYCERATE TRANSPORT_METABOLISM SYSTEM REPRESSOR MNGR-RELATED"/>
    <property type="match status" value="1"/>
</dbReference>
<protein>
    <submittedName>
        <fullName evidence="5">GntR family transcriptional regulator</fullName>
    </submittedName>
</protein>
<evidence type="ECO:0000256" key="2">
    <source>
        <dbReference type="ARBA" id="ARBA00023125"/>
    </source>
</evidence>
<name>A0ABQ6LPB7_9RHOB</name>
<dbReference type="PROSITE" id="PS50949">
    <property type="entry name" value="HTH_GNTR"/>
    <property type="match status" value="1"/>
</dbReference>
<evidence type="ECO:0000256" key="3">
    <source>
        <dbReference type="ARBA" id="ARBA00023163"/>
    </source>
</evidence>
<dbReference type="SUPFAM" id="SSF64288">
    <property type="entry name" value="Chorismate lyase-like"/>
    <property type="match status" value="1"/>
</dbReference>
<organism evidence="5 6">
    <name type="scientific">Paralimibaculum aggregatum</name>
    <dbReference type="NCBI Taxonomy" id="3036245"/>
    <lineage>
        <taxon>Bacteria</taxon>
        <taxon>Pseudomonadati</taxon>
        <taxon>Pseudomonadota</taxon>
        <taxon>Alphaproteobacteria</taxon>
        <taxon>Rhodobacterales</taxon>
        <taxon>Paracoccaceae</taxon>
        <taxon>Paralimibaculum</taxon>
    </lineage>
</organism>
<dbReference type="InterPro" id="IPR028978">
    <property type="entry name" value="Chorismate_lyase_/UTRA_dom_sf"/>
</dbReference>
<accession>A0ABQ6LPB7</accession>
<dbReference type="CDD" id="cd07377">
    <property type="entry name" value="WHTH_GntR"/>
    <property type="match status" value="1"/>
</dbReference>
<dbReference type="Proteomes" id="UP001239909">
    <property type="component" value="Unassembled WGS sequence"/>
</dbReference>
<dbReference type="Gene3D" id="3.40.1410.10">
    <property type="entry name" value="Chorismate lyase-like"/>
    <property type="match status" value="1"/>
</dbReference>
<keyword evidence="2" id="KW-0238">DNA-binding</keyword>
<dbReference type="SMART" id="SM00345">
    <property type="entry name" value="HTH_GNTR"/>
    <property type="match status" value="1"/>
</dbReference>
<evidence type="ECO:0000313" key="5">
    <source>
        <dbReference type="EMBL" id="GMG83128.1"/>
    </source>
</evidence>
<keyword evidence="1" id="KW-0805">Transcription regulation</keyword>
<dbReference type="InterPro" id="IPR036390">
    <property type="entry name" value="WH_DNA-bd_sf"/>
</dbReference>
<dbReference type="InterPro" id="IPR011663">
    <property type="entry name" value="UTRA"/>
</dbReference>
<dbReference type="InterPro" id="IPR036388">
    <property type="entry name" value="WH-like_DNA-bd_sf"/>
</dbReference>
<evidence type="ECO:0000313" key="6">
    <source>
        <dbReference type="Proteomes" id="UP001239909"/>
    </source>
</evidence>
<dbReference type="Gene3D" id="1.10.10.10">
    <property type="entry name" value="Winged helix-like DNA-binding domain superfamily/Winged helix DNA-binding domain"/>
    <property type="match status" value="1"/>
</dbReference>